<evidence type="ECO:0000256" key="1">
    <source>
        <dbReference type="ARBA" id="ARBA00023125"/>
    </source>
</evidence>
<evidence type="ECO:0000313" key="5">
    <source>
        <dbReference type="Proteomes" id="UP000264541"/>
    </source>
</evidence>
<organism evidence="4 5">
    <name type="scientific">Peribacillus saganii</name>
    <dbReference type="NCBI Taxonomy" id="2303992"/>
    <lineage>
        <taxon>Bacteria</taxon>
        <taxon>Bacillati</taxon>
        <taxon>Bacillota</taxon>
        <taxon>Bacilli</taxon>
        <taxon>Bacillales</taxon>
        <taxon>Bacillaceae</taxon>
        <taxon>Peribacillus</taxon>
    </lineage>
</organism>
<dbReference type="EMBL" id="QVTE01000030">
    <property type="protein sequence ID" value="RFU68936.1"/>
    <property type="molecule type" value="Genomic_DNA"/>
</dbReference>
<dbReference type="OrthoDB" id="9808239at2"/>
<feature type="domain" description="HTH cro/C1-type" evidence="3">
    <location>
        <begin position="11"/>
        <end position="65"/>
    </location>
</feature>
<dbReference type="SUPFAM" id="SSF47413">
    <property type="entry name" value="lambda repressor-like DNA-binding domains"/>
    <property type="match status" value="1"/>
</dbReference>
<dbReference type="CDD" id="cd00093">
    <property type="entry name" value="HTH_XRE"/>
    <property type="match status" value="1"/>
</dbReference>
<dbReference type="GO" id="GO:0003677">
    <property type="term" value="F:DNA binding"/>
    <property type="evidence" value="ECO:0007669"/>
    <property type="project" value="UniProtKB-KW"/>
</dbReference>
<dbReference type="AlphaFoldDB" id="A0A372LN37"/>
<evidence type="ECO:0000256" key="2">
    <source>
        <dbReference type="SAM" id="Coils"/>
    </source>
</evidence>
<gene>
    <name evidence="4" type="ORF">D0469_10630</name>
</gene>
<dbReference type="PROSITE" id="PS50943">
    <property type="entry name" value="HTH_CROC1"/>
    <property type="match status" value="1"/>
</dbReference>
<dbReference type="InterPro" id="IPR001387">
    <property type="entry name" value="Cro/C1-type_HTH"/>
</dbReference>
<dbReference type="PANTHER" id="PTHR46558:SF11">
    <property type="entry name" value="HTH-TYPE TRANSCRIPTIONAL REGULATOR XRE"/>
    <property type="match status" value="1"/>
</dbReference>
<keyword evidence="2" id="KW-0175">Coiled coil</keyword>
<reference evidence="4 5" key="1">
    <citation type="submission" date="2018-08" db="EMBL/GenBank/DDBJ databases">
        <title>Bacillus chawlae sp. nov., Bacillus glennii sp. nov., and Bacillus saganii sp. nov. Isolated from the Vehicle Assembly Building at Kennedy Space Center where the Viking Spacecraft were Assembled.</title>
        <authorList>
            <person name="Seuylemezian A."/>
            <person name="Vaishampayan P."/>
        </authorList>
    </citation>
    <scope>NUCLEOTIDE SEQUENCE [LARGE SCALE GENOMIC DNA]</scope>
    <source>
        <strain evidence="4 5">V47-23a</strain>
    </source>
</reference>
<proteinExistence type="predicted"/>
<dbReference type="Pfam" id="PF01381">
    <property type="entry name" value="HTH_3"/>
    <property type="match status" value="1"/>
</dbReference>
<sequence length="115" mass="13392">MDIKLIVGQNVKKLREYHNMSQEELARLLNLSRSSVVNIENGRQNTSLESLRELSTVFKVPVTTFFDGVEDEEQATLISDINRKFKKLELRYNKLSKKHQKLIKTLSELIETEVD</sequence>
<dbReference type="Proteomes" id="UP000264541">
    <property type="component" value="Unassembled WGS sequence"/>
</dbReference>
<keyword evidence="5" id="KW-1185">Reference proteome</keyword>
<protein>
    <submittedName>
        <fullName evidence="4">XRE family transcriptional regulator</fullName>
    </submittedName>
</protein>
<evidence type="ECO:0000259" key="3">
    <source>
        <dbReference type="PROSITE" id="PS50943"/>
    </source>
</evidence>
<dbReference type="SMART" id="SM00530">
    <property type="entry name" value="HTH_XRE"/>
    <property type="match status" value="1"/>
</dbReference>
<name>A0A372LN37_9BACI</name>
<accession>A0A372LN37</accession>
<evidence type="ECO:0000313" key="4">
    <source>
        <dbReference type="EMBL" id="RFU68936.1"/>
    </source>
</evidence>
<dbReference type="Gene3D" id="1.10.260.40">
    <property type="entry name" value="lambda repressor-like DNA-binding domains"/>
    <property type="match status" value="1"/>
</dbReference>
<keyword evidence="1" id="KW-0238">DNA-binding</keyword>
<feature type="coiled-coil region" evidence="2">
    <location>
        <begin position="78"/>
        <end position="112"/>
    </location>
</feature>
<dbReference type="RefSeq" id="WP_117326726.1">
    <property type="nucleotide sequence ID" value="NZ_QVTE01000030.1"/>
</dbReference>
<dbReference type="PANTHER" id="PTHR46558">
    <property type="entry name" value="TRACRIPTIONAL REGULATORY PROTEIN-RELATED-RELATED"/>
    <property type="match status" value="1"/>
</dbReference>
<dbReference type="InterPro" id="IPR010982">
    <property type="entry name" value="Lambda_DNA-bd_dom_sf"/>
</dbReference>
<comment type="caution">
    <text evidence="4">The sequence shown here is derived from an EMBL/GenBank/DDBJ whole genome shotgun (WGS) entry which is preliminary data.</text>
</comment>